<comment type="subunit">
    <text evidence="5">Heterodimer of a catalytic subunit and an accessory subunit.</text>
</comment>
<feature type="binding site" evidence="5">
    <location>
        <position position="303"/>
    </location>
    <ligand>
        <name>Zn(2+)</name>
        <dbReference type="ChEBI" id="CHEBI:29105"/>
    </ligand>
</feature>
<keyword evidence="3 5" id="KW-0479">Metal-binding</keyword>
<dbReference type="PANTHER" id="PTHR46064">
    <property type="entry name" value="QUEUINE TRNA-RIBOSYLTRANSFERASE ACCESSORY SUBUNIT 2"/>
    <property type="match status" value="1"/>
</dbReference>
<sequence>MMARGHKLLDVSTPCYIPATIAGNMPHLTKDNCEKLSDLKLVGVNYADLFSSLAALEKTGTTFAEFLHLPNDSQVVFSVTDVLANPIARNTATHRSLESTNGRKKITPREYMAAVNTYKPSSFVALADEVDGTFGAKRQQNAMENSIVWLDECLSLRDPSSSPSRIFGVLCGGDIPRLRETSAVETCKRTIDGVVISGLGGGETLEFRHQVLELYAKVVPTALPRLLLNVGNPLEVLAAVASGVDAFMSSYPYIVSKFAYALVFWIGSPSTSNEPGSSDESATKINLRDKKYDRDMRPLLPGCPCFACTHHTRAYINHLLNVHEMLANILLYMHNLHHYFAFFKAMRRHIGNGTFPAFHDEFAAKYN</sequence>
<gene>
    <name evidence="7" type="ORF">H257_03732</name>
</gene>
<dbReference type="EMBL" id="KI913119">
    <property type="protein sequence ID" value="ETV84559.1"/>
    <property type="molecule type" value="Genomic_DNA"/>
</dbReference>
<evidence type="ECO:0000256" key="4">
    <source>
        <dbReference type="ARBA" id="ARBA00022833"/>
    </source>
</evidence>
<dbReference type="NCBIfam" id="TIGR00449">
    <property type="entry name" value="tgt_general"/>
    <property type="match status" value="1"/>
</dbReference>
<evidence type="ECO:0000259" key="6">
    <source>
        <dbReference type="Pfam" id="PF01702"/>
    </source>
</evidence>
<keyword evidence="2 5" id="KW-0819">tRNA processing</keyword>
<comment type="similarity">
    <text evidence="5">Belongs to the queuine tRNA-ribosyltransferase family. QTRT2 subfamily.</text>
</comment>
<keyword evidence="4 5" id="KW-0862">Zinc</keyword>
<dbReference type="OrthoDB" id="27601at2759"/>
<evidence type="ECO:0000256" key="3">
    <source>
        <dbReference type="ARBA" id="ARBA00022723"/>
    </source>
</evidence>
<dbReference type="GO" id="GO:0005737">
    <property type="term" value="C:cytoplasm"/>
    <property type="evidence" value="ECO:0007669"/>
    <property type="project" value="UniProtKB-SubCell"/>
</dbReference>
<dbReference type="SUPFAM" id="SSF51713">
    <property type="entry name" value="tRNA-guanine transglycosylase"/>
    <property type="match status" value="1"/>
</dbReference>
<feature type="domain" description="tRNA-guanine(15) transglycosylase-like" evidence="6">
    <location>
        <begin position="10"/>
        <end position="366"/>
    </location>
</feature>
<dbReference type="Pfam" id="PF01702">
    <property type="entry name" value="TGT"/>
    <property type="match status" value="1"/>
</dbReference>
<dbReference type="PANTHER" id="PTHR46064:SF1">
    <property type="entry name" value="QUEUINE TRNA-RIBOSYLTRANSFERASE ACCESSORY SUBUNIT 2"/>
    <property type="match status" value="1"/>
</dbReference>
<accession>W4GZY9</accession>
<comment type="cofactor">
    <cofactor evidence="5">
        <name>Zn(2+)</name>
        <dbReference type="ChEBI" id="CHEBI:29105"/>
    </cofactor>
    <text evidence="5">Binds 1 zinc ion per subunit.</text>
</comment>
<organism evidence="7">
    <name type="scientific">Aphanomyces astaci</name>
    <name type="common">Crayfish plague agent</name>
    <dbReference type="NCBI Taxonomy" id="112090"/>
    <lineage>
        <taxon>Eukaryota</taxon>
        <taxon>Sar</taxon>
        <taxon>Stramenopiles</taxon>
        <taxon>Oomycota</taxon>
        <taxon>Saprolegniomycetes</taxon>
        <taxon>Saprolegniales</taxon>
        <taxon>Verrucalvaceae</taxon>
        <taxon>Aphanomyces</taxon>
    </lineage>
</organism>
<dbReference type="InterPro" id="IPR028592">
    <property type="entry name" value="QTRTD1"/>
</dbReference>
<proteinExistence type="inferred from homology"/>
<comment type="subcellular location">
    <subcellularLocation>
        <location evidence="5">Cytoplasm</location>
    </subcellularLocation>
</comment>
<dbReference type="GO" id="GO:0008479">
    <property type="term" value="F:tRNA-guanosine(34) queuine transglycosylase activity"/>
    <property type="evidence" value="ECO:0007669"/>
    <property type="project" value="UniProtKB-UniRule"/>
</dbReference>
<evidence type="ECO:0000256" key="5">
    <source>
        <dbReference type="HAMAP-Rule" id="MF_03043"/>
    </source>
</evidence>
<feature type="binding site" evidence="5">
    <location>
        <position position="305"/>
    </location>
    <ligand>
        <name>Zn(2+)</name>
        <dbReference type="ChEBI" id="CHEBI:29105"/>
    </ligand>
</feature>
<dbReference type="Gene3D" id="3.20.20.105">
    <property type="entry name" value="Queuine tRNA-ribosyltransferase-like"/>
    <property type="match status" value="1"/>
</dbReference>
<evidence type="ECO:0000256" key="1">
    <source>
        <dbReference type="ARBA" id="ARBA00022490"/>
    </source>
</evidence>
<keyword evidence="1 5" id="KW-0963">Cytoplasm</keyword>
<feature type="binding site" evidence="5">
    <location>
        <position position="334"/>
    </location>
    <ligand>
        <name>Zn(2+)</name>
        <dbReference type="ChEBI" id="CHEBI:29105"/>
    </ligand>
</feature>
<dbReference type="GO" id="GO:0046872">
    <property type="term" value="F:metal ion binding"/>
    <property type="evidence" value="ECO:0007669"/>
    <property type="project" value="UniProtKB-KW"/>
</dbReference>
<evidence type="ECO:0000313" key="7">
    <source>
        <dbReference type="EMBL" id="ETV84559.1"/>
    </source>
</evidence>
<evidence type="ECO:0000256" key="2">
    <source>
        <dbReference type="ARBA" id="ARBA00022694"/>
    </source>
</evidence>
<dbReference type="VEuPathDB" id="FungiDB:H257_03732"/>
<name>W4GZY9_APHAT</name>
<comment type="function">
    <text evidence="5">Non-catalytic subunit of the queuine tRNA-ribosyltransferase (TGT) that catalyzes the base-exchange of a guanine (G) residue with queuine (Q) at position 34 (anticodon wobble position) in tRNAs with GU(N) anticodons (tRNA-Asp, -Asn, -His and -Tyr), resulting in the hypermodified nucleoside queuosine (7-(((4,5-cis-dihydroxy-2-cyclopenten-1-yl)amino)methyl)-7-deazaguanosine).</text>
</comment>
<protein>
    <recommendedName>
        <fullName evidence="5">Queuine tRNA-ribosyltransferase accessory subunit 2</fullName>
    </recommendedName>
    <alternativeName>
        <fullName evidence="5">Queuine tRNA-ribosyltransferase domain-containing protein 1</fullName>
    </alternativeName>
</protein>
<dbReference type="HAMAP" id="MF_03043">
    <property type="entry name" value="QTRT2"/>
    <property type="match status" value="1"/>
</dbReference>
<feature type="binding site" evidence="5">
    <location>
        <position position="308"/>
    </location>
    <ligand>
        <name>Zn(2+)</name>
        <dbReference type="ChEBI" id="CHEBI:29105"/>
    </ligand>
</feature>
<dbReference type="RefSeq" id="XP_009826251.1">
    <property type="nucleotide sequence ID" value="XM_009827949.1"/>
</dbReference>
<dbReference type="InterPro" id="IPR036511">
    <property type="entry name" value="TGT-like_sf"/>
</dbReference>
<dbReference type="AlphaFoldDB" id="W4GZY9"/>
<dbReference type="InterPro" id="IPR002616">
    <property type="entry name" value="tRNA_ribo_trans-like"/>
</dbReference>
<dbReference type="InterPro" id="IPR050852">
    <property type="entry name" value="Queuine_tRNA-ribosyltrfase"/>
</dbReference>
<dbReference type="GO" id="GO:0006400">
    <property type="term" value="P:tRNA modification"/>
    <property type="evidence" value="ECO:0007669"/>
    <property type="project" value="InterPro"/>
</dbReference>
<reference evidence="7" key="1">
    <citation type="submission" date="2013-12" db="EMBL/GenBank/DDBJ databases">
        <title>The Genome Sequence of Aphanomyces astaci APO3.</title>
        <authorList>
            <consortium name="The Broad Institute Genomics Platform"/>
            <person name="Russ C."/>
            <person name="Tyler B."/>
            <person name="van West P."/>
            <person name="Dieguez-Uribeondo J."/>
            <person name="Young S.K."/>
            <person name="Zeng Q."/>
            <person name="Gargeya S."/>
            <person name="Fitzgerald M."/>
            <person name="Abouelleil A."/>
            <person name="Alvarado L."/>
            <person name="Chapman S.B."/>
            <person name="Gainer-Dewar J."/>
            <person name="Goldberg J."/>
            <person name="Griggs A."/>
            <person name="Gujja S."/>
            <person name="Hansen M."/>
            <person name="Howarth C."/>
            <person name="Imamovic A."/>
            <person name="Ireland A."/>
            <person name="Larimer J."/>
            <person name="McCowan C."/>
            <person name="Murphy C."/>
            <person name="Pearson M."/>
            <person name="Poon T.W."/>
            <person name="Priest M."/>
            <person name="Roberts A."/>
            <person name="Saif S."/>
            <person name="Shea T."/>
            <person name="Sykes S."/>
            <person name="Wortman J."/>
            <person name="Nusbaum C."/>
            <person name="Birren B."/>
        </authorList>
    </citation>
    <scope>NUCLEOTIDE SEQUENCE [LARGE SCALE GENOMIC DNA]</scope>
    <source>
        <strain evidence="7">APO3</strain>
    </source>
</reference>
<dbReference type="STRING" id="112090.W4GZY9"/>
<dbReference type="GeneID" id="20805728"/>